<feature type="signal peptide" evidence="4">
    <location>
        <begin position="1"/>
        <end position="21"/>
    </location>
</feature>
<evidence type="ECO:0000256" key="2">
    <source>
        <dbReference type="ARBA" id="ARBA00023319"/>
    </source>
</evidence>
<reference evidence="5 6" key="1">
    <citation type="submission" date="2018-10" db="EMBL/GenBank/DDBJ databases">
        <authorList>
            <person name="Ekblom R."/>
            <person name="Jareborg N."/>
        </authorList>
    </citation>
    <scope>NUCLEOTIDE SEQUENCE [LARGE SCALE GENOMIC DNA]</scope>
    <source>
        <tissue evidence="5">Muscle</tissue>
    </source>
</reference>
<feature type="non-terminal residue" evidence="5">
    <location>
        <position position="83"/>
    </location>
</feature>
<dbReference type="Gene3D" id="2.60.40.10">
    <property type="entry name" value="Immunoglobulins"/>
    <property type="match status" value="1"/>
</dbReference>
<evidence type="ECO:0000256" key="3">
    <source>
        <dbReference type="SAM" id="MobiDB-lite"/>
    </source>
</evidence>
<evidence type="ECO:0000313" key="6">
    <source>
        <dbReference type="Proteomes" id="UP000269945"/>
    </source>
</evidence>
<sequence length="83" mass="9211">MSPHLTTFLALALCLSRVLHAQNGVLPRPSIRAEPGPVIPRGQPVTIVCQGPAEFDTFRLERKGKSSYEDVSNPRRETQARFP</sequence>
<dbReference type="AlphaFoldDB" id="A0A9X9Q9J5"/>
<dbReference type="PANTHER" id="PTHR11738">
    <property type="entry name" value="MHC CLASS I NK CELL RECEPTOR"/>
    <property type="match status" value="1"/>
</dbReference>
<dbReference type="GO" id="GO:0005886">
    <property type="term" value="C:plasma membrane"/>
    <property type="evidence" value="ECO:0007669"/>
    <property type="project" value="TreeGrafter"/>
</dbReference>
<keyword evidence="1" id="KW-1015">Disulfide bond</keyword>
<feature type="region of interest" description="Disordered" evidence="3">
    <location>
        <begin position="64"/>
        <end position="83"/>
    </location>
</feature>
<keyword evidence="2" id="KW-0393">Immunoglobulin domain</keyword>
<proteinExistence type="predicted"/>
<feature type="chain" id="PRO_5040989697" evidence="4">
    <location>
        <begin position="22"/>
        <end position="83"/>
    </location>
</feature>
<protein>
    <submittedName>
        <fullName evidence="5">Uncharacterized protein</fullName>
    </submittedName>
</protein>
<dbReference type="Proteomes" id="UP000269945">
    <property type="component" value="Unassembled WGS sequence"/>
</dbReference>
<keyword evidence="4" id="KW-0732">Signal</keyword>
<accession>A0A9X9Q9J5</accession>
<organism evidence="5 6">
    <name type="scientific">Gulo gulo</name>
    <name type="common">Wolverine</name>
    <name type="synonym">Gluton</name>
    <dbReference type="NCBI Taxonomy" id="48420"/>
    <lineage>
        <taxon>Eukaryota</taxon>
        <taxon>Metazoa</taxon>
        <taxon>Chordata</taxon>
        <taxon>Craniata</taxon>
        <taxon>Vertebrata</taxon>
        <taxon>Euteleostomi</taxon>
        <taxon>Mammalia</taxon>
        <taxon>Eutheria</taxon>
        <taxon>Laurasiatheria</taxon>
        <taxon>Carnivora</taxon>
        <taxon>Caniformia</taxon>
        <taxon>Musteloidea</taxon>
        <taxon>Mustelidae</taxon>
        <taxon>Guloninae</taxon>
        <taxon>Gulo</taxon>
    </lineage>
</organism>
<evidence type="ECO:0000256" key="4">
    <source>
        <dbReference type="SAM" id="SignalP"/>
    </source>
</evidence>
<comment type="caution">
    <text evidence="5">The sequence shown here is derived from an EMBL/GenBank/DDBJ whole genome shotgun (WGS) entry which is preliminary data.</text>
</comment>
<gene>
    <name evidence="5" type="ORF">BN2614_LOCUS3</name>
</gene>
<dbReference type="InterPro" id="IPR036179">
    <property type="entry name" value="Ig-like_dom_sf"/>
</dbReference>
<dbReference type="InterPro" id="IPR050412">
    <property type="entry name" value="Ig-like_Receptors_ImmuneReg"/>
</dbReference>
<keyword evidence="6" id="KW-1185">Reference proteome</keyword>
<dbReference type="GO" id="GO:0002764">
    <property type="term" value="P:immune response-regulating signaling pathway"/>
    <property type="evidence" value="ECO:0007669"/>
    <property type="project" value="TreeGrafter"/>
</dbReference>
<name>A0A9X9Q9J5_GULGU</name>
<evidence type="ECO:0000256" key="1">
    <source>
        <dbReference type="ARBA" id="ARBA00023157"/>
    </source>
</evidence>
<dbReference type="InterPro" id="IPR013783">
    <property type="entry name" value="Ig-like_fold"/>
</dbReference>
<dbReference type="PANTHER" id="PTHR11738:SF129">
    <property type="entry name" value="LEUKOCYTE-ASSOCIATED IMMUNOGLOBULIN-LIKE RECEPTOR 1"/>
    <property type="match status" value="1"/>
</dbReference>
<dbReference type="SUPFAM" id="SSF48726">
    <property type="entry name" value="Immunoglobulin"/>
    <property type="match status" value="1"/>
</dbReference>
<dbReference type="EMBL" id="CYRY02045294">
    <property type="protein sequence ID" value="VCX40657.1"/>
    <property type="molecule type" value="Genomic_DNA"/>
</dbReference>
<evidence type="ECO:0000313" key="5">
    <source>
        <dbReference type="EMBL" id="VCX40657.1"/>
    </source>
</evidence>